<comment type="caution">
    <text evidence="3">The sequence shown here is derived from an EMBL/GenBank/DDBJ whole genome shotgun (WGS) entry which is preliminary data.</text>
</comment>
<dbReference type="EMBL" id="NSFD01000052">
    <property type="protein sequence ID" value="PBA24573.1"/>
    <property type="molecule type" value="Genomic_DNA"/>
</dbReference>
<feature type="chain" id="PRO_5043456031" evidence="2">
    <location>
        <begin position="31"/>
        <end position="444"/>
    </location>
</feature>
<gene>
    <name evidence="3" type="ORF">CKJ66_22710</name>
</gene>
<name>A0A2A2ZDW1_MYCAV</name>
<dbReference type="Proteomes" id="UP000217768">
    <property type="component" value="Unassembled WGS sequence"/>
</dbReference>
<evidence type="ECO:0000313" key="4">
    <source>
        <dbReference type="Proteomes" id="UP000217768"/>
    </source>
</evidence>
<evidence type="ECO:0000256" key="2">
    <source>
        <dbReference type="SAM" id="SignalP"/>
    </source>
</evidence>
<feature type="signal peptide" evidence="2">
    <location>
        <begin position="1"/>
        <end position="30"/>
    </location>
</feature>
<sequence>MRAARRSTARRRPAASRGAALAALGCLALASCSDTVPAPPLTATTSTSKSTSKAGPDSAAAPSMTGPLEKDWKSYGGTAYFGCPQRFSVSKSALQDIRPKVFDPKTGQYLAPGVPSVPAGETVTGAICALTGTAEQLRVVYVVTTAAKTTGYVFDLTSGQPLVAKDLQAPAPDQRLAAPKDWSLASTASGVAWLNAVTDGHAAAAPPRTVVLSGQDLSTLWSDPEPARVWPDVLAFTRSSDPAQTPGVRLRRPGGEEIYQDNDVVSVDAELTDGSSKLVQLTRRDPANPAEVSTMFYDLDAKSVIKIGDSDRISGGGLTAALSDGKLFVDGHNRDNSQFGFGVWNLRGQQWDFLKNRDDARKLSLAKVAFFEDHLYLTGSGGTFSVIALPAGDPVASNWALRPFQRISGWTLVCRGETAPGANGECKEIVMVQDRDGHYPGPWF</sequence>
<dbReference type="RefSeq" id="WP_050485474.1">
    <property type="nucleotide sequence ID" value="NZ_JAEKMK010000177.1"/>
</dbReference>
<keyword evidence="2" id="KW-0732">Signal</keyword>
<dbReference type="AlphaFoldDB" id="A0A2A2ZDW1"/>
<reference evidence="3 4" key="1">
    <citation type="submission" date="2017-08" db="EMBL/GenBank/DDBJ databases">
        <title>Phylogenetic analysis of Mycobacterium avium complex whole genomes.</title>
        <authorList>
            <person name="Caverly L.J."/>
            <person name="Spilker T."/>
            <person name="Lipuma J."/>
        </authorList>
    </citation>
    <scope>NUCLEOTIDE SEQUENCE [LARGE SCALE GENOMIC DNA]</scope>
    <source>
        <strain evidence="3 4">FLAC0165</strain>
    </source>
</reference>
<organism evidence="3 4">
    <name type="scientific">Mycobacterium avium</name>
    <dbReference type="NCBI Taxonomy" id="1764"/>
    <lineage>
        <taxon>Bacteria</taxon>
        <taxon>Bacillati</taxon>
        <taxon>Actinomycetota</taxon>
        <taxon>Actinomycetes</taxon>
        <taxon>Mycobacteriales</taxon>
        <taxon>Mycobacteriaceae</taxon>
        <taxon>Mycobacterium</taxon>
        <taxon>Mycobacterium avium complex (MAC)</taxon>
    </lineage>
</organism>
<dbReference type="PROSITE" id="PS51257">
    <property type="entry name" value="PROKAR_LIPOPROTEIN"/>
    <property type="match status" value="1"/>
</dbReference>
<feature type="compositionally biased region" description="Low complexity" evidence="1">
    <location>
        <begin position="42"/>
        <end position="54"/>
    </location>
</feature>
<proteinExistence type="predicted"/>
<dbReference type="OrthoDB" id="4663611at2"/>
<evidence type="ECO:0000256" key="1">
    <source>
        <dbReference type="SAM" id="MobiDB-lite"/>
    </source>
</evidence>
<protein>
    <submittedName>
        <fullName evidence="3">Uncharacterized protein</fullName>
    </submittedName>
</protein>
<accession>A0A2A2ZDW1</accession>
<evidence type="ECO:0000313" key="3">
    <source>
        <dbReference type="EMBL" id="PBA24573.1"/>
    </source>
</evidence>
<feature type="region of interest" description="Disordered" evidence="1">
    <location>
        <begin position="41"/>
        <end position="67"/>
    </location>
</feature>